<dbReference type="OMA" id="RPVVTMM"/>
<feature type="region of interest" description="Disordered" evidence="1">
    <location>
        <begin position="589"/>
        <end position="643"/>
    </location>
</feature>
<proteinExistence type="predicted"/>
<dbReference type="SUPFAM" id="SSF52540">
    <property type="entry name" value="P-loop containing nucleoside triphosphate hydrolases"/>
    <property type="match status" value="1"/>
</dbReference>
<feature type="region of interest" description="Disordered" evidence="1">
    <location>
        <begin position="549"/>
        <end position="576"/>
    </location>
</feature>
<dbReference type="GeneID" id="94231014"/>
<reference evidence="2" key="2">
    <citation type="submission" date="2015-06" db="UniProtKB">
        <authorList>
            <consortium name="EnsemblProtists"/>
        </authorList>
    </citation>
    <scope>IDENTIFICATION</scope>
    <source>
        <strain evidence="2">Pr102</strain>
    </source>
</reference>
<keyword evidence="3" id="KW-1185">Reference proteome</keyword>
<dbReference type="HOGENOM" id="CLU_432461_0_0_1"/>
<feature type="compositionally biased region" description="Pro residues" evidence="1">
    <location>
        <begin position="511"/>
        <end position="521"/>
    </location>
</feature>
<protein>
    <submittedName>
        <fullName evidence="2">Uncharacterized protein</fullName>
    </submittedName>
</protein>
<evidence type="ECO:0000256" key="1">
    <source>
        <dbReference type="SAM" id="MobiDB-lite"/>
    </source>
</evidence>
<dbReference type="InterPro" id="IPR027417">
    <property type="entry name" value="P-loop_NTPase"/>
</dbReference>
<feature type="region of interest" description="Disordered" evidence="1">
    <location>
        <begin position="258"/>
        <end position="295"/>
    </location>
</feature>
<dbReference type="Proteomes" id="UP000005238">
    <property type="component" value="Unassembled WGS sequence"/>
</dbReference>
<dbReference type="eggNOG" id="ENOG502S1CK">
    <property type="taxonomic scope" value="Eukaryota"/>
</dbReference>
<feature type="region of interest" description="Disordered" evidence="1">
    <location>
        <begin position="500"/>
        <end position="536"/>
    </location>
</feature>
<dbReference type="VEuPathDB" id="FungiDB:KRP22_1654"/>
<dbReference type="CDD" id="cd00882">
    <property type="entry name" value="Ras_like_GTPase"/>
    <property type="match status" value="1"/>
</dbReference>
<feature type="compositionally biased region" description="Polar residues" evidence="1">
    <location>
        <begin position="600"/>
        <end position="612"/>
    </location>
</feature>
<feature type="region of interest" description="Disordered" evidence="1">
    <location>
        <begin position="308"/>
        <end position="393"/>
    </location>
</feature>
<sequence length="664" mass="72394">MPSSVGVVGACKTSFVLALGAKEAVASVTNAYLWPRPGGNGRKTMVHILRGREEVPDDDDDGVFVLLFDLTRRESLAAVIAQWAHLSDAPGRRLLLVGTHADCTSQREVSAAEVREISGEFHAYEEVCCHSGDEGILRVQLLLAQWTSAGPDVMASDIPLARASICGYPRPVVTMMSSTSHSLPASPAGQQRPRMRADVWLYDPAEQASSSAVTTSVGGDVKLRTISKAIYDIRGAVAEKSRSLAKYRDRQMSHWLTRSRYFGPTESSRHKRWQEEQKKRQQQQQQQTHGHHRYHAGHLRCQSSALDGLQQQRVRSVSHPEKVQPPSRKPTTRHNTAHLSSSSSSENEESPGTPLERKSFMQPTELVKQRQRQLEADAVRQHRKQVAQRAMRMQRRAASNDLYERSTASAAAFESYLNCYDEMDMPPQLQPVSPSLDGRTPSSIASPASSVASSTGSRRQKSSVGGEHYQTFDEDAFASTEAHCSLELLSAGAEQVGCLPTPLPTTHLQSPVPPMMSPSPPSSVRSNYSSSSLNSAEEALLSDTVLTLATPDKPNADSKTPQPSSVRSHHSSSSLDCAEEALLSNTVLKLPTPDKPSAEPKSSQPSPASATDNAVAKHTQPATSHPENPIVSRTNTMCSSSSENFDCSDIDDMLEYFEGVTLPI</sequence>
<dbReference type="OrthoDB" id="160490at2759"/>
<feature type="region of interest" description="Disordered" evidence="1">
    <location>
        <begin position="427"/>
        <end position="467"/>
    </location>
</feature>
<dbReference type="InParanoid" id="H3GG54"/>
<feature type="compositionally biased region" description="Polar residues" evidence="1">
    <location>
        <begin position="620"/>
        <end position="643"/>
    </location>
</feature>
<dbReference type="Gene3D" id="3.40.50.300">
    <property type="entry name" value="P-loop containing nucleotide triphosphate hydrolases"/>
    <property type="match status" value="1"/>
</dbReference>
<evidence type="ECO:0000313" key="2">
    <source>
        <dbReference type="EnsemblProtists" id="Phyra74770"/>
    </source>
</evidence>
<name>H3GG54_PHYRM</name>
<evidence type="ECO:0000313" key="3">
    <source>
        <dbReference type="Proteomes" id="UP000005238"/>
    </source>
</evidence>
<dbReference type="EnsemblProtists" id="Phyra74770">
    <property type="protein sequence ID" value="Phyra74770"/>
    <property type="gene ID" value="Phyra74770"/>
</dbReference>
<feature type="compositionally biased region" description="Low complexity" evidence="1">
    <location>
        <begin position="522"/>
        <end position="535"/>
    </location>
</feature>
<dbReference type="EMBL" id="DS566006">
    <property type="status" value="NOT_ANNOTATED_CDS"/>
    <property type="molecule type" value="Genomic_DNA"/>
</dbReference>
<dbReference type="AlphaFoldDB" id="H3GG54"/>
<reference evidence="3" key="1">
    <citation type="journal article" date="2006" name="Science">
        <title>Phytophthora genome sequences uncover evolutionary origins and mechanisms of pathogenesis.</title>
        <authorList>
            <person name="Tyler B.M."/>
            <person name="Tripathy S."/>
            <person name="Zhang X."/>
            <person name="Dehal P."/>
            <person name="Jiang R.H."/>
            <person name="Aerts A."/>
            <person name="Arredondo F.D."/>
            <person name="Baxter L."/>
            <person name="Bensasson D."/>
            <person name="Beynon J.L."/>
            <person name="Chapman J."/>
            <person name="Damasceno C.M."/>
            <person name="Dorrance A.E."/>
            <person name="Dou D."/>
            <person name="Dickerman A.W."/>
            <person name="Dubchak I.L."/>
            <person name="Garbelotto M."/>
            <person name="Gijzen M."/>
            <person name="Gordon S.G."/>
            <person name="Govers F."/>
            <person name="Grunwald N.J."/>
            <person name="Huang W."/>
            <person name="Ivors K.L."/>
            <person name="Jones R.W."/>
            <person name="Kamoun S."/>
            <person name="Krampis K."/>
            <person name="Lamour K.H."/>
            <person name="Lee M.K."/>
            <person name="McDonald W.H."/>
            <person name="Medina M."/>
            <person name="Meijer H.J."/>
            <person name="Nordberg E.K."/>
            <person name="Maclean D.J."/>
            <person name="Ospina-Giraldo M.D."/>
            <person name="Morris P.F."/>
            <person name="Phuntumart V."/>
            <person name="Putnam N.H."/>
            <person name="Rash S."/>
            <person name="Rose J.K."/>
            <person name="Sakihama Y."/>
            <person name="Salamov A.A."/>
            <person name="Savidor A."/>
            <person name="Scheuring C.F."/>
            <person name="Smith B.M."/>
            <person name="Sobral B.W."/>
            <person name="Terry A."/>
            <person name="Torto-Alalibo T.A."/>
            <person name="Win J."/>
            <person name="Xu Z."/>
            <person name="Zhang H."/>
            <person name="Grigoriev I.V."/>
            <person name="Rokhsar D.S."/>
            <person name="Boore J.L."/>
        </authorList>
    </citation>
    <scope>NUCLEOTIDE SEQUENCE [LARGE SCALE GENOMIC DNA]</scope>
    <source>
        <strain evidence="3">Pr102</strain>
    </source>
</reference>
<feature type="compositionally biased region" description="Low complexity" evidence="1">
    <location>
        <begin position="442"/>
        <end position="457"/>
    </location>
</feature>
<organism evidence="2 3">
    <name type="scientific">Phytophthora ramorum</name>
    <name type="common">Sudden oak death agent</name>
    <dbReference type="NCBI Taxonomy" id="164328"/>
    <lineage>
        <taxon>Eukaryota</taxon>
        <taxon>Sar</taxon>
        <taxon>Stramenopiles</taxon>
        <taxon>Oomycota</taxon>
        <taxon>Peronosporomycetes</taxon>
        <taxon>Peronosporales</taxon>
        <taxon>Peronosporaceae</taxon>
        <taxon>Phytophthora</taxon>
    </lineage>
</organism>
<accession>H3GG54</accession>
<dbReference type="RefSeq" id="XP_067751533.1">
    <property type="nucleotide sequence ID" value="XM_067895028.1"/>
</dbReference>
<dbReference type="VEuPathDB" id="FungiDB:KRP23_966"/>